<feature type="signal peptide" evidence="16">
    <location>
        <begin position="1"/>
        <end position="15"/>
    </location>
</feature>
<dbReference type="GO" id="GO:0046872">
    <property type="term" value="F:metal ion binding"/>
    <property type="evidence" value="ECO:0007669"/>
    <property type="project" value="UniProtKB-KW"/>
</dbReference>
<evidence type="ECO:0000256" key="14">
    <source>
        <dbReference type="ARBA" id="ARBA00023295"/>
    </source>
</evidence>
<dbReference type="InterPro" id="IPR013780">
    <property type="entry name" value="Glyco_hydro_b"/>
</dbReference>
<reference evidence="19 20" key="1">
    <citation type="submission" date="2024-05" db="EMBL/GenBank/DDBJ databases">
        <title>Culex pipiens pipiens assembly and annotation.</title>
        <authorList>
            <person name="Alout H."/>
            <person name="Durand T."/>
        </authorList>
    </citation>
    <scope>NUCLEOTIDE SEQUENCE [LARGE SCALE GENOMIC DNA]</scope>
    <source>
        <strain evidence="19">HA-2024</strain>
        <tissue evidence="19">Whole body</tissue>
    </source>
</reference>
<evidence type="ECO:0000256" key="3">
    <source>
        <dbReference type="ARBA" id="ARBA00001923"/>
    </source>
</evidence>
<dbReference type="SMART" id="SM00632">
    <property type="entry name" value="Aamy_C"/>
    <property type="match status" value="1"/>
</dbReference>
<evidence type="ECO:0000259" key="18">
    <source>
        <dbReference type="SMART" id="SM00642"/>
    </source>
</evidence>
<dbReference type="PANTHER" id="PTHR43447">
    <property type="entry name" value="ALPHA-AMYLASE"/>
    <property type="match status" value="1"/>
</dbReference>
<dbReference type="InterPro" id="IPR006048">
    <property type="entry name" value="A-amylase/branching_C"/>
</dbReference>
<comment type="caution">
    <text evidence="19">The sequence shown here is derived from an EMBL/GenBank/DDBJ whole genome shotgun (WGS) entry which is preliminary data.</text>
</comment>
<dbReference type="Gene3D" id="2.60.40.1180">
    <property type="entry name" value="Golgi alpha-mannosidase II"/>
    <property type="match status" value="1"/>
</dbReference>
<evidence type="ECO:0000256" key="11">
    <source>
        <dbReference type="ARBA" id="ARBA00023157"/>
    </source>
</evidence>
<sequence>MRIWIVLLSVGLASGQFSVNQWSGRSGIVHLFEWKWTDIADECERFLAPMGFGGVQLSPATEHALVLDPYRPWWERYQPISYYLNTRSGTEAEFAQMVQRCNDVGVRIYADVVSATLNYPAVPYNASDFNRECLVTEKSNPIERRDCRVLGLPDLNQGSEQVRERITHLLNKMITYGVAGFRIDAAQHMWPKDLQQIYSKLYFLAMDHGFPAGSRPFINQVVVDMTTTGVSKYEYTSYGTITEFRYSDTLGSIFSGQQRLTALRNWGPAWGFPESERTLVFVDNFVNQRGHGPGKGNVLTYKDGKHYIMANAFMLAHTYGVPLLMSSYAFNNADQGPPSDVYNKIMSPTVNADGSCGNGWICEHRWNAIANMIGFRNAVAGTEIAAWVDNGSYQLAFCRGSRGFIAFNLDSMDLDQTMQTCLPAGQYCDVISGRLSNGTCTGYTVEVASDGLARIFIASLGGYGVLAIHVNARI</sequence>
<keyword evidence="10" id="KW-0106">Calcium</keyword>
<evidence type="ECO:0000256" key="16">
    <source>
        <dbReference type="SAM" id="SignalP"/>
    </source>
</evidence>
<keyword evidence="13" id="KW-0119">Carbohydrate metabolism</keyword>
<keyword evidence="8 16" id="KW-0732">Signal</keyword>
<dbReference type="InterPro" id="IPR017853">
    <property type="entry name" value="GH"/>
</dbReference>
<accession>A0ABD1D8F9</accession>
<organism evidence="19 20">
    <name type="scientific">Culex pipiens pipiens</name>
    <name type="common">Northern house mosquito</name>
    <dbReference type="NCBI Taxonomy" id="38569"/>
    <lineage>
        <taxon>Eukaryota</taxon>
        <taxon>Metazoa</taxon>
        <taxon>Ecdysozoa</taxon>
        <taxon>Arthropoda</taxon>
        <taxon>Hexapoda</taxon>
        <taxon>Insecta</taxon>
        <taxon>Pterygota</taxon>
        <taxon>Neoptera</taxon>
        <taxon>Endopterygota</taxon>
        <taxon>Diptera</taxon>
        <taxon>Nematocera</taxon>
        <taxon>Culicoidea</taxon>
        <taxon>Culicidae</taxon>
        <taxon>Culicinae</taxon>
        <taxon>Culicini</taxon>
        <taxon>Culex</taxon>
        <taxon>Culex</taxon>
    </lineage>
</organism>
<keyword evidence="20" id="KW-1185">Reference proteome</keyword>
<dbReference type="InterPro" id="IPR006046">
    <property type="entry name" value="Alpha_amylase"/>
</dbReference>
<dbReference type="SUPFAM" id="SSF51445">
    <property type="entry name" value="(Trans)glycosidases"/>
    <property type="match status" value="1"/>
</dbReference>
<keyword evidence="11" id="KW-1015">Disulfide bond</keyword>
<evidence type="ECO:0000256" key="5">
    <source>
        <dbReference type="ARBA" id="ARBA00011245"/>
    </source>
</evidence>
<keyword evidence="14" id="KW-0326">Glycosidase</keyword>
<feature type="chain" id="PRO_5044799718" description="alpha-amylase" evidence="16">
    <location>
        <begin position="16"/>
        <end position="474"/>
    </location>
</feature>
<evidence type="ECO:0000256" key="6">
    <source>
        <dbReference type="ARBA" id="ARBA00012595"/>
    </source>
</evidence>
<proteinExistence type="inferred from homology"/>
<evidence type="ECO:0000256" key="7">
    <source>
        <dbReference type="ARBA" id="ARBA00022723"/>
    </source>
</evidence>
<protein>
    <recommendedName>
        <fullName evidence="6">alpha-amylase</fullName>
        <ecNumber evidence="6">3.2.1.1</ecNumber>
    </recommendedName>
</protein>
<dbReference type="GO" id="GO:0004556">
    <property type="term" value="F:alpha-amylase activity"/>
    <property type="evidence" value="ECO:0007669"/>
    <property type="project" value="UniProtKB-EC"/>
</dbReference>
<dbReference type="Gene3D" id="3.20.20.80">
    <property type="entry name" value="Glycosidases"/>
    <property type="match status" value="1"/>
</dbReference>
<comment type="cofactor">
    <cofactor evidence="3">
        <name>chloride</name>
        <dbReference type="ChEBI" id="CHEBI:17996"/>
    </cofactor>
</comment>
<evidence type="ECO:0000256" key="4">
    <source>
        <dbReference type="ARBA" id="ARBA00008061"/>
    </source>
</evidence>
<dbReference type="AlphaFoldDB" id="A0ABD1D8F9"/>
<evidence type="ECO:0000256" key="15">
    <source>
        <dbReference type="RuleBase" id="RU003615"/>
    </source>
</evidence>
<evidence type="ECO:0000256" key="8">
    <source>
        <dbReference type="ARBA" id="ARBA00022729"/>
    </source>
</evidence>
<comment type="cofactor">
    <cofactor evidence="2">
        <name>Ca(2+)</name>
        <dbReference type="ChEBI" id="CHEBI:29108"/>
    </cofactor>
</comment>
<keyword evidence="7" id="KW-0479">Metal-binding</keyword>
<dbReference type="InterPro" id="IPR006047">
    <property type="entry name" value="GH13_cat_dom"/>
</dbReference>
<keyword evidence="9" id="KW-0378">Hydrolase</keyword>
<comment type="catalytic activity">
    <reaction evidence="1">
        <text>Endohydrolysis of (1-&gt;4)-alpha-D-glucosidic linkages in polysaccharides containing three or more (1-&gt;4)-alpha-linked D-glucose units.</text>
        <dbReference type="EC" id="3.2.1.1"/>
    </reaction>
</comment>
<evidence type="ECO:0000256" key="10">
    <source>
        <dbReference type="ARBA" id="ARBA00022837"/>
    </source>
</evidence>
<dbReference type="EC" id="3.2.1.1" evidence="6"/>
<name>A0ABD1D8F9_CULPP</name>
<evidence type="ECO:0000256" key="13">
    <source>
        <dbReference type="ARBA" id="ARBA00023277"/>
    </source>
</evidence>
<dbReference type="CDD" id="cd11317">
    <property type="entry name" value="AmyAc_bac_euk_AmyA"/>
    <property type="match status" value="1"/>
</dbReference>
<dbReference type="SUPFAM" id="SSF51011">
    <property type="entry name" value="Glycosyl hydrolase domain"/>
    <property type="match status" value="1"/>
</dbReference>
<dbReference type="PRINTS" id="PR00110">
    <property type="entry name" value="ALPHAAMYLASE"/>
</dbReference>
<evidence type="ECO:0000256" key="2">
    <source>
        <dbReference type="ARBA" id="ARBA00001913"/>
    </source>
</evidence>
<comment type="similarity">
    <text evidence="4 15">Belongs to the glycosyl hydrolase 13 family.</text>
</comment>
<dbReference type="SMART" id="SM00642">
    <property type="entry name" value="Aamy"/>
    <property type="match status" value="1"/>
</dbReference>
<keyword evidence="12" id="KW-0868">Chloride</keyword>
<gene>
    <name evidence="19" type="ORF">pipiens_010891</name>
</gene>
<evidence type="ECO:0000259" key="17">
    <source>
        <dbReference type="SMART" id="SM00632"/>
    </source>
</evidence>
<dbReference type="Proteomes" id="UP001562425">
    <property type="component" value="Unassembled WGS sequence"/>
</dbReference>
<evidence type="ECO:0000313" key="19">
    <source>
        <dbReference type="EMBL" id="KAL1395910.1"/>
    </source>
</evidence>
<evidence type="ECO:0000313" key="20">
    <source>
        <dbReference type="Proteomes" id="UP001562425"/>
    </source>
</evidence>
<comment type="subunit">
    <text evidence="5">Monomer.</text>
</comment>
<dbReference type="InterPro" id="IPR031319">
    <property type="entry name" value="A-amylase_C"/>
</dbReference>
<evidence type="ECO:0000256" key="9">
    <source>
        <dbReference type="ARBA" id="ARBA00022801"/>
    </source>
</evidence>
<dbReference type="Pfam" id="PF02806">
    <property type="entry name" value="Alpha-amylase_C"/>
    <property type="match status" value="1"/>
</dbReference>
<dbReference type="EMBL" id="JBEHCU010006924">
    <property type="protein sequence ID" value="KAL1395910.1"/>
    <property type="molecule type" value="Genomic_DNA"/>
</dbReference>
<evidence type="ECO:0000256" key="12">
    <source>
        <dbReference type="ARBA" id="ARBA00023214"/>
    </source>
</evidence>
<evidence type="ECO:0000256" key="1">
    <source>
        <dbReference type="ARBA" id="ARBA00000548"/>
    </source>
</evidence>
<feature type="domain" description="Alpha-amylase C-terminal" evidence="17">
    <location>
        <begin position="385"/>
        <end position="473"/>
    </location>
</feature>
<feature type="domain" description="Glycosyl hydrolase family 13 catalytic" evidence="18">
    <location>
        <begin position="26"/>
        <end position="376"/>
    </location>
</feature>